<sequence length="482" mass="54802">METSSAYDYRKYIEDRGIDNLSPIEFFRFFEFTYNQRDFAGQEYRKLIALVTQSSPSKGATLLYKFKAQKSQISLYWNEKQEKEKQVAHALAVKDEGRSQVLGAVKSVTKDTLSVYEGQEHHNATFQQESNTLRELTKDFPAPGPSLTSTIQKAGETSKSLSESSTAKRKAKDVSEFSEGTPPEPLTTKRRASIAEPWLGLMQHIRSRLKGGPVTDIIEWSNPLTKHHQMLYDYMYDRLTQEAPLSQVEEKDIFVALSGIVNPRMQNAHKHFDSDFMKKIKICCFRPDFSDPGTIPGLEDTLKPIREAFSDNGITGLINQVEKMIGEDASARQATNQPTPAIRQATLDLIRHICKTCPSKNMSEAKIVSVWEYVLNALSAWTLNFESGELISQATKWQNRLLQLELDTDMATSSYGRKLDLQCRVGDLELNNSEFKRCGSSDQQLDIQFRKNIRINQAMMLFLNSKIGLPLDRFELLALDVR</sequence>
<dbReference type="AlphaFoldDB" id="A0A9P6STG1"/>
<comment type="caution">
    <text evidence="2">The sequence shown here is derived from an EMBL/GenBank/DDBJ whole genome shotgun (WGS) entry which is preliminary data.</text>
</comment>
<evidence type="ECO:0000256" key="1">
    <source>
        <dbReference type="SAM" id="MobiDB-lite"/>
    </source>
</evidence>
<reference evidence="2" key="1">
    <citation type="journal article" date="2020" name="Fungal Divers.">
        <title>Resolving the Mortierellaceae phylogeny through synthesis of multi-gene phylogenetics and phylogenomics.</title>
        <authorList>
            <person name="Vandepol N."/>
            <person name="Liber J."/>
            <person name="Desiro A."/>
            <person name="Na H."/>
            <person name="Kennedy M."/>
            <person name="Barry K."/>
            <person name="Grigoriev I.V."/>
            <person name="Miller A.N."/>
            <person name="O'Donnell K."/>
            <person name="Stajich J.E."/>
            <person name="Bonito G."/>
        </authorList>
    </citation>
    <scope>NUCLEOTIDE SEQUENCE</scope>
    <source>
        <strain evidence="2">NRRL 2769</strain>
    </source>
</reference>
<name>A0A9P6STG1_9FUNG</name>
<accession>A0A9P6STG1</accession>
<evidence type="ECO:0000313" key="2">
    <source>
        <dbReference type="EMBL" id="KAG0000357.1"/>
    </source>
</evidence>
<feature type="region of interest" description="Disordered" evidence="1">
    <location>
        <begin position="136"/>
        <end position="187"/>
    </location>
</feature>
<feature type="compositionally biased region" description="Polar residues" evidence="1">
    <location>
        <begin position="146"/>
        <end position="165"/>
    </location>
</feature>
<dbReference type="EMBL" id="JAAAID010003147">
    <property type="protein sequence ID" value="KAG0000357.1"/>
    <property type="molecule type" value="Genomic_DNA"/>
</dbReference>
<gene>
    <name evidence="2" type="ORF">BGZ80_006378</name>
</gene>
<organism evidence="2 3">
    <name type="scientific">Entomortierella chlamydospora</name>
    <dbReference type="NCBI Taxonomy" id="101097"/>
    <lineage>
        <taxon>Eukaryota</taxon>
        <taxon>Fungi</taxon>
        <taxon>Fungi incertae sedis</taxon>
        <taxon>Mucoromycota</taxon>
        <taxon>Mortierellomycotina</taxon>
        <taxon>Mortierellomycetes</taxon>
        <taxon>Mortierellales</taxon>
        <taxon>Mortierellaceae</taxon>
        <taxon>Entomortierella</taxon>
    </lineage>
</organism>
<dbReference type="Proteomes" id="UP000703661">
    <property type="component" value="Unassembled WGS sequence"/>
</dbReference>
<feature type="non-terminal residue" evidence="2">
    <location>
        <position position="482"/>
    </location>
</feature>
<keyword evidence="3" id="KW-1185">Reference proteome</keyword>
<protein>
    <submittedName>
        <fullName evidence="2">Uncharacterized protein</fullName>
    </submittedName>
</protein>
<proteinExistence type="predicted"/>
<evidence type="ECO:0000313" key="3">
    <source>
        <dbReference type="Proteomes" id="UP000703661"/>
    </source>
</evidence>